<name>A0A9X3I0D3_9FLAO</name>
<dbReference type="InterPro" id="IPR038636">
    <property type="entry name" value="Wzi_sf"/>
</dbReference>
<keyword evidence="1" id="KW-0732">Signal</keyword>
<protein>
    <recommendedName>
        <fullName evidence="4">Capsule assembly Wzi family protein</fullName>
    </recommendedName>
</protein>
<evidence type="ECO:0008006" key="4">
    <source>
        <dbReference type="Google" id="ProtNLM"/>
    </source>
</evidence>
<sequence length="448" mass="51017">MIRKLTFLILLSASAAFSQEINYSVRGTAQGLVYSGEESPFWLHSNQRGRIDEKTNLSSWLTGIGTYKFRNDGVLSVGIGLLYSDGYSDEMKLDEFFINYENKWVEAYAGRKQRDELFRGISATNESVLWSLNSRPVPGLSFKVKPLMLFKRAGIGVKASWEEFFSEERDRFIQMPRIHHKSFHLIYTGIDNVELIAGGHHYVQWGGKSSEYGDLPAGLNDYIKVITGGSLAGGGGLVGEQEINGLGNHLGGYEIQLNTTFSHFDISLIYNTIFEDFSGIKLRNTPDGRYGIYISDREPEKWIQAFMYEYYFTRNQSKNYPTIDGKDNYFNNNLYRSGWTYENRIIGLPFIMLDEDRFRVAHNNIVAHHIGLTGTAFYEYPYKFLASYRGNYGAKSGTSKPIERIISMYLDANVWQRYVDVNVQIGADLHSSESSNAGIGLRVTKNFF</sequence>
<evidence type="ECO:0000256" key="1">
    <source>
        <dbReference type="SAM" id="SignalP"/>
    </source>
</evidence>
<proteinExistence type="predicted"/>
<dbReference type="EMBL" id="JAPJDA010000009">
    <property type="protein sequence ID" value="MCX2837890.1"/>
    <property type="molecule type" value="Genomic_DNA"/>
</dbReference>
<feature type="chain" id="PRO_5040831486" description="Capsule assembly Wzi family protein" evidence="1">
    <location>
        <begin position="19"/>
        <end position="448"/>
    </location>
</feature>
<keyword evidence="3" id="KW-1185">Reference proteome</keyword>
<reference evidence="2" key="1">
    <citation type="submission" date="2022-11" db="EMBL/GenBank/DDBJ databases">
        <title>Salinimicrobium profundisediminis sp. nov., isolated from deep-sea sediment of the Mariana Trench.</title>
        <authorList>
            <person name="Fu H."/>
        </authorList>
    </citation>
    <scope>NUCLEOTIDE SEQUENCE</scope>
    <source>
        <strain evidence="2">MT39</strain>
    </source>
</reference>
<accession>A0A9X3I0D3</accession>
<dbReference type="Gene3D" id="2.40.160.130">
    <property type="entry name" value="Capsule assembly protein Wzi"/>
    <property type="match status" value="1"/>
</dbReference>
<organism evidence="2 3">
    <name type="scientific">Salinimicrobium profundisediminis</name>
    <dbReference type="NCBI Taxonomy" id="2994553"/>
    <lineage>
        <taxon>Bacteria</taxon>
        <taxon>Pseudomonadati</taxon>
        <taxon>Bacteroidota</taxon>
        <taxon>Flavobacteriia</taxon>
        <taxon>Flavobacteriales</taxon>
        <taxon>Flavobacteriaceae</taxon>
        <taxon>Salinimicrobium</taxon>
    </lineage>
</organism>
<dbReference type="RefSeq" id="WP_266069140.1">
    <property type="nucleotide sequence ID" value="NZ_JAPJDA010000009.1"/>
</dbReference>
<dbReference type="AlphaFoldDB" id="A0A9X3I0D3"/>
<gene>
    <name evidence="2" type="ORF">OQ279_06955</name>
</gene>
<dbReference type="Proteomes" id="UP001148482">
    <property type="component" value="Unassembled WGS sequence"/>
</dbReference>
<comment type="caution">
    <text evidence="2">The sequence shown here is derived from an EMBL/GenBank/DDBJ whole genome shotgun (WGS) entry which is preliminary data.</text>
</comment>
<evidence type="ECO:0000313" key="3">
    <source>
        <dbReference type="Proteomes" id="UP001148482"/>
    </source>
</evidence>
<feature type="signal peptide" evidence="1">
    <location>
        <begin position="1"/>
        <end position="18"/>
    </location>
</feature>
<evidence type="ECO:0000313" key="2">
    <source>
        <dbReference type="EMBL" id="MCX2837890.1"/>
    </source>
</evidence>